<feature type="domain" description="Ammonium transporter AmtB-like" evidence="9">
    <location>
        <begin position="11"/>
        <end position="145"/>
    </location>
</feature>
<dbReference type="Gene3D" id="1.10.3430.10">
    <property type="entry name" value="Ammonium transporter AmtB like domains"/>
    <property type="match status" value="1"/>
</dbReference>
<evidence type="ECO:0000256" key="3">
    <source>
        <dbReference type="ARBA" id="ARBA00022448"/>
    </source>
</evidence>
<evidence type="ECO:0000256" key="2">
    <source>
        <dbReference type="ARBA" id="ARBA00005887"/>
    </source>
</evidence>
<dbReference type="Proteomes" id="UP001597083">
    <property type="component" value="Unassembled WGS sequence"/>
</dbReference>
<organism evidence="10 11">
    <name type="scientific">Actinomadura adrarensis</name>
    <dbReference type="NCBI Taxonomy" id="1819600"/>
    <lineage>
        <taxon>Bacteria</taxon>
        <taxon>Bacillati</taxon>
        <taxon>Actinomycetota</taxon>
        <taxon>Actinomycetes</taxon>
        <taxon>Streptosporangiales</taxon>
        <taxon>Thermomonosporaceae</taxon>
        <taxon>Actinomadura</taxon>
    </lineage>
</organism>
<evidence type="ECO:0000256" key="5">
    <source>
        <dbReference type="ARBA" id="ARBA00022989"/>
    </source>
</evidence>
<dbReference type="PANTHER" id="PTHR11730">
    <property type="entry name" value="AMMONIUM TRANSPORTER"/>
    <property type="match status" value="1"/>
</dbReference>
<evidence type="ECO:0000313" key="10">
    <source>
        <dbReference type="EMBL" id="MFD0854663.1"/>
    </source>
</evidence>
<keyword evidence="6 8" id="KW-0472">Membrane</keyword>
<evidence type="ECO:0000256" key="4">
    <source>
        <dbReference type="ARBA" id="ARBA00022692"/>
    </source>
</evidence>
<proteinExistence type="inferred from homology"/>
<evidence type="ECO:0000313" key="11">
    <source>
        <dbReference type="Proteomes" id="UP001597083"/>
    </source>
</evidence>
<keyword evidence="11" id="KW-1185">Reference proteome</keyword>
<dbReference type="PANTHER" id="PTHR11730:SF6">
    <property type="entry name" value="AMMONIUM TRANSPORTER"/>
    <property type="match status" value="1"/>
</dbReference>
<keyword evidence="3" id="KW-0813">Transport</keyword>
<dbReference type="InterPro" id="IPR024041">
    <property type="entry name" value="NH4_transpt_AmtB-like_dom"/>
</dbReference>
<protein>
    <recommendedName>
        <fullName evidence="9">Ammonium transporter AmtB-like domain-containing protein</fullName>
    </recommendedName>
</protein>
<feature type="non-terminal residue" evidence="10">
    <location>
        <position position="161"/>
    </location>
</feature>
<comment type="subcellular location">
    <subcellularLocation>
        <location evidence="1">Membrane</location>
        <topology evidence="1">Multi-pass membrane protein</topology>
    </subcellularLocation>
</comment>
<evidence type="ECO:0000256" key="6">
    <source>
        <dbReference type="ARBA" id="ARBA00023136"/>
    </source>
</evidence>
<feature type="transmembrane region" description="Helical" evidence="8">
    <location>
        <begin position="101"/>
        <end position="122"/>
    </location>
</feature>
<dbReference type="EMBL" id="JBHTIR010003094">
    <property type="protein sequence ID" value="MFD0854663.1"/>
    <property type="molecule type" value="Genomic_DNA"/>
</dbReference>
<dbReference type="SUPFAM" id="SSF111352">
    <property type="entry name" value="Ammonium transporter"/>
    <property type="match status" value="1"/>
</dbReference>
<keyword evidence="4 8" id="KW-0812">Transmembrane</keyword>
<evidence type="ECO:0000256" key="1">
    <source>
        <dbReference type="ARBA" id="ARBA00004141"/>
    </source>
</evidence>
<keyword evidence="5 8" id="KW-1133">Transmembrane helix</keyword>
<reference evidence="11" key="1">
    <citation type="journal article" date="2019" name="Int. J. Syst. Evol. Microbiol.">
        <title>The Global Catalogue of Microorganisms (GCM) 10K type strain sequencing project: providing services to taxonomists for standard genome sequencing and annotation.</title>
        <authorList>
            <consortium name="The Broad Institute Genomics Platform"/>
            <consortium name="The Broad Institute Genome Sequencing Center for Infectious Disease"/>
            <person name="Wu L."/>
            <person name="Ma J."/>
        </authorList>
    </citation>
    <scope>NUCLEOTIDE SEQUENCE [LARGE SCALE GENOMIC DNA]</scope>
    <source>
        <strain evidence="11">JCM 31696</strain>
    </source>
</reference>
<accession>A0ABW3CJT9</accession>
<keyword evidence="7" id="KW-0924">Ammonia transport</keyword>
<evidence type="ECO:0000256" key="8">
    <source>
        <dbReference type="SAM" id="Phobius"/>
    </source>
</evidence>
<comment type="caution">
    <text evidence="10">The sequence shown here is derived from an EMBL/GenBank/DDBJ whole genome shotgun (WGS) entry which is preliminary data.</text>
</comment>
<evidence type="ECO:0000259" key="9">
    <source>
        <dbReference type="Pfam" id="PF00909"/>
    </source>
</evidence>
<dbReference type="Pfam" id="PF00909">
    <property type="entry name" value="Ammonium_transp"/>
    <property type="match status" value="1"/>
</dbReference>
<gene>
    <name evidence="10" type="ORF">ACFQ07_20665</name>
</gene>
<name>A0ABW3CJT9_9ACTN</name>
<feature type="transmembrane region" description="Helical" evidence="8">
    <location>
        <begin position="129"/>
        <end position="151"/>
    </location>
</feature>
<sequence>MTTESGLVDLFFYLSIALMMAIHAGFMAYEVGVSRSKNVLATAMKNLLTFAVVCATFFFFGFWFYFAFPRFPVEGIDFEAAKAALPWAEEMGPNTGSTMGTFWGAFALFAATTGSILSGAVLERIRTSAFLILTAVLGSVIWIIAAAGPVLGLPRVLLQPA</sequence>
<feature type="transmembrane region" description="Helical" evidence="8">
    <location>
        <begin position="47"/>
        <end position="68"/>
    </location>
</feature>
<feature type="transmembrane region" description="Helical" evidence="8">
    <location>
        <begin position="6"/>
        <end position="26"/>
    </location>
</feature>
<dbReference type="InterPro" id="IPR029020">
    <property type="entry name" value="Ammonium/urea_transptr"/>
</dbReference>
<evidence type="ECO:0000256" key="7">
    <source>
        <dbReference type="ARBA" id="ARBA00023177"/>
    </source>
</evidence>
<comment type="similarity">
    <text evidence="2">Belongs to the ammonia transporter channel (TC 1.A.11.2) family.</text>
</comment>